<protein>
    <recommendedName>
        <fullName evidence="4">Holin</fullName>
    </recommendedName>
</protein>
<keyword evidence="1" id="KW-0812">Transmembrane</keyword>
<evidence type="ECO:0000313" key="2">
    <source>
        <dbReference type="EMBL" id="MCZ7936649.1"/>
    </source>
</evidence>
<comment type="caution">
    <text evidence="2">The sequence shown here is derived from an EMBL/GenBank/DDBJ whole genome shotgun (WGS) entry which is preliminary data.</text>
</comment>
<gene>
    <name evidence="2" type="ORF">O9X88_03760</name>
</gene>
<reference evidence="2" key="1">
    <citation type="submission" date="2022-12" db="EMBL/GenBank/DDBJ databases">
        <title>Draft genome sequences of 22 rhizogenic Agrobacterium biovar 1 strains, the causative agent of hairy root disease.</title>
        <authorList>
            <person name="Kim N."/>
            <person name="Vargas P."/>
            <person name="Rediers H."/>
        </authorList>
    </citation>
    <scope>NUCLEOTIDE SEQUENCE</scope>
    <source>
        <strain evidence="2">ST15.13.006</strain>
    </source>
</reference>
<organism evidence="2 3">
    <name type="scientific">Agrobacterium salinitolerans</name>
    <dbReference type="NCBI Taxonomy" id="1183413"/>
    <lineage>
        <taxon>Bacteria</taxon>
        <taxon>Pseudomonadati</taxon>
        <taxon>Pseudomonadota</taxon>
        <taxon>Alphaproteobacteria</taxon>
        <taxon>Hyphomicrobiales</taxon>
        <taxon>Rhizobiaceae</taxon>
        <taxon>Rhizobium/Agrobacterium group</taxon>
        <taxon>Agrobacterium</taxon>
    </lineage>
</organism>
<dbReference type="AlphaFoldDB" id="A0A9X3KKR8"/>
<dbReference type="RefSeq" id="WP_269834615.1">
    <property type="nucleotide sequence ID" value="NZ_JAPZLR010000002.1"/>
</dbReference>
<keyword evidence="1" id="KW-0472">Membrane</keyword>
<keyword evidence="1" id="KW-1133">Transmembrane helix</keyword>
<dbReference type="Proteomes" id="UP001151018">
    <property type="component" value="Unassembled WGS sequence"/>
</dbReference>
<evidence type="ECO:0000313" key="3">
    <source>
        <dbReference type="Proteomes" id="UP001151018"/>
    </source>
</evidence>
<dbReference type="EMBL" id="JAPZLR010000002">
    <property type="protein sequence ID" value="MCZ7936649.1"/>
    <property type="molecule type" value="Genomic_DNA"/>
</dbReference>
<sequence length="131" mass="13877">MIETIIAFIKAFAAFLTSAGINPAHLFAGFAGAFVRMFIQGKKLSTEIISGSFGGALCAVYLAPLLAQWLNITDAAANGGLAFAIGMVGLSLAEGFVRIAQRWANNPRIGDIKKITDIVNDSKNDRKDASE</sequence>
<proteinExistence type="predicted"/>
<feature type="transmembrane region" description="Helical" evidence="1">
    <location>
        <begin position="51"/>
        <end position="70"/>
    </location>
</feature>
<feature type="transmembrane region" description="Helical" evidence="1">
    <location>
        <begin position="12"/>
        <end position="39"/>
    </location>
</feature>
<name>A0A9X3KKR8_9HYPH</name>
<evidence type="ECO:0000256" key="1">
    <source>
        <dbReference type="SAM" id="Phobius"/>
    </source>
</evidence>
<feature type="transmembrane region" description="Helical" evidence="1">
    <location>
        <begin position="76"/>
        <end position="97"/>
    </location>
</feature>
<accession>A0A9X3KKR8</accession>
<evidence type="ECO:0008006" key="4">
    <source>
        <dbReference type="Google" id="ProtNLM"/>
    </source>
</evidence>